<dbReference type="Proteomes" id="UP000077667">
    <property type="component" value="Chromosome"/>
</dbReference>
<dbReference type="GO" id="GO:0016020">
    <property type="term" value="C:membrane"/>
    <property type="evidence" value="ECO:0007669"/>
    <property type="project" value="GOC"/>
</dbReference>
<dbReference type="InterPro" id="IPR036691">
    <property type="entry name" value="Endo/exonu/phosph_ase_sf"/>
</dbReference>
<dbReference type="InterPro" id="IPR005135">
    <property type="entry name" value="Endo/exonuclease/phosphatase"/>
</dbReference>
<reference evidence="2 3" key="1">
    <citation type="submission" date="2016-05" db="EMBL/GenBank/DDBJ databases">
        <title>Niabella ginsenosidivorans BS26 whole genome sequencing.</title>
        <authorList>
            <person name="Im W.T."/>
            <person name="Siddiqi M.Z."/>
        </authorList>
    </citation>
    <scope>NUCLEOTIDE SEQUENCE [LARGE SCALE GENOMIC DNA]</scope>
    <source>
        <strain evidence="2 3">BS26</strain>
    </source>
</reference>
<dbReference type="EMBL" id="CP015772">
    <property type="protein sequence ID" value="ANH80271.1"/>
    <property type="molecule type" value="Genomic_DNA"/>
</dbReference>
<dbReference type="GO" id="GO:0004519">
    <property type="term" value="F:endonuclease activity"/>
    <property type="evidence" value="ECO:0007669"/>
    <property type="project" value="UniProtKB-KW"/>
</dbReference>
<dbReference type="AlphaFoldDB" id="A0A1A9I0L5"/>
<dbReference type="STRING" id="1176587.A8C56_04090"/>
<keyword evidence="2" id="KW-0255">Endonuclease</keyword>
<dbReference type="SUPFAM" id="SSF56219">
    <property type="entry name" value="DNase I-like"/>
    <property type="match status" value="1"/>
</dbReference>
<feature type="domain" description="Endonuclease/exonuclease/phosphatase" evidence="1">
    <location>
        <begin position="38"/>
        <end position="260"/>
    </location>
</feature>
<gene>
    <name evidence="2" type="ORF">A8C56_04090</name>
</gene>
<name>A0A1A9I0L5_9BACT</name>
<dbReference type="KEGG" id="nia:A8C56_04090"/>
<organism evidence="2 3">
    <name type="scientific">Niabella ginsenosidivorans</name>
    <dbReference type="NCBI Taxonomy" id="1176587"/>
    <lineage>
        <taxon>Bacteria</taxon>
        <taxon>Pseudomonadati</taxon>
        <taxon>Bacteroidota</taxon>
        <taxon>Chitinophagia</taxon>
        <taxon>Chitinophagales</taxon>
        <taxon>Chitinophagaceae</taxon>
        <taxon>Niabella</taxon>
    </lineage>
</organism>
<evidence type="ECO:0000313" key="2">
    <source>
        <dbReference type="EMBL" id="ANH80271.1"/>
    </source>
</evidence>
<dbReference type="GO" id="GO:0006506">
    <property type="term" value="P:GPI anchor biosynthetic process"/>
    <property type="evidence" value="ECO:0007669"/>
    <property type="project" value="TreeGrafter"/>
</dbReference>
<dbReference type="PANTHER" id="PTHR14859">
    <property type="entry name" value="CALCOFLUOR WHITE HYPERSENSITIVE PROTEIN PRECURSOR"/>
    <property type="match status" value="1"/>
</dbReference>
<sequence>MRLNYFFILIFGGLLIACSPKNNPAATAGSTNGSVKFMTYNVHHCNPPSKPGAIDVDAIAGVIKKENPDVVALQEIDVNTRRSGSINEAALLSEKTGYRFFHFSKSIDHDGGDYGIMLLSKYPLSDMETHKLPTDPATGGEPRVLSVATAQLPDGKKIRVASVHLDFHGKTNGPLQMTEVNRVLATETLPVIIGGDFNAAENSETIQLLDKAFTRTCKHCAFTIEEGNEKLAIDFIAYKPDQVFSVLSHRVTEEDYASDHRPVQATLKINF</sequence>
<evidence type="ECO:0000259" key="1">
    <source>
        <dbReference type="Pfam" id="PF03372"/>
    </source>
</evidence>
<proteinExistence type="predicted"/>
<keyword evidence="3" id="KW-1185">Reference proteome</keyword>
<keyword evidence="2" id="KW-0540">Nuclease</keyword>
<evidence type="ECO:0000313" key="3">
    <source>
        <dbReference type="Proteomes" id="UP000077667"/>
    </source>
</evidence>
<dbReference type="Gene3D" id="3.60.10.10">
    <property type="entry name" value="Endonuclease/exonuclease/phosphatase"/>
    <property type="match status" value="1"/>
</dbReference>
<protein>
    <submittedName>
        <fullName evidence="2">Endonuclease/exonuclease/phosphatase</fullName>
    </submittedName>
</protein>
<dbReference type="InterPro" id="IPR051916">
    <property type="entry name" value="GPI-anchor_lipid_remodeler"/>
</dbReference>
<dbReference type="PANTHER" id="PTHR14859:SF15">
    <property type="entry name" value="ENDONUCLEASE_EXONUCLEASE_PHOSPHATASE DOMAIN-CONTAINING PROTEIN"/>
    <property type="match status" value="1"/>
</dbReference>
<dbReference type="GO" id="GO:0004527">
    <property type="term" value="F:exonuclease activity"/>
    <property type="evidence" value="ECO:0007669"/>
    <property type="project" value="UniProtKB-KW"/>
</dbReference>
<accession>A0A1A9I0L5</accession>
<dbReference type="Pfam" id="PF03372">
    <property type="entry name" value="Exo_endo_phos"/>
    <property type="match status" value="1"/>
</dbReference>
<dbReference type="RefSeq" id="WP_067752410.1">
    <property type="nucleotide sequence ID" value="NZ_CP015772.1"/>
</dbReference>
<keyword evidence="2" id="KW-0378">Hydrolase</keyword>
<keyword evidence="2" id="KW-0269">Exonuclease</keyword>
<dbReference type="PROSITE" id="PS51257">
    <property type="entry name" value="PROKAR_LIPOPROTEIN"/>
    <property type="match status" value="1"/>
</dbReference>